<evidence type="ECO:0000313" key="2">
    <source>
        <dbReference type="Proteomes" id="UP000030675"/>
    </source>
</evidence>
<accession>V5H3J9</accession>
<organism evidence="1 2">
    <name type="scientific">Photobacterium leiognathi lrivu.4.1</name>
    <dbReference type="NCBI Taxonomy" id="1248232"/>
    <lineage>
        <taxon>Bacteria</taxon>
        <taxon>Pseudomonadati</taxon>
        <taxon>Pseudomonadota</taxon>
        <taxon>Gammaproteobacteria</taxon>
        <taxon>Vibrionales</taxon>
        <taxon>Vibrionaceae</taxon>
        <taxon>Photobacterium</taxon>
    </lineage>
</organism>
<dbReference type="EMBL" id="DF196821">
    <property type="protein sequence ID" value="GAD31612.1"/>
    <property type="molecule type" value="Genomic_DNA"/>
</dbReference>
<proteinExistence type="predicted"/>
<name>V5H3J9_PHOLE</name>
<dbReference type="HOGENOM" id="CLU_3102022_0_0_6"/>
<protein>
    <submittedName>
        <fullName evidence="1">Uncharacterized protein</fullName>
    </submittedName>
</protein>
<evidence type="ECO:0000313" key="1">
    <source>
        <dbReference type="EMBL" id="GAD31612.1"/>
    </source>
</evidence>
<dbReference type="Proteomes" id="UP000030675">
    <property type="component" value="Unassembled WGS sequence"/>
</dbReference>
<reference evidence="2" key="1">
    <citation type="submission" date="2012-12" db="EMBL/GenBank/DDBJ databases">
        <title>Genome Sequence of Photobacterium leiognathi lrivu.4.1.</title>
        <authorList>
            <person name="Urbanczyk H."/>
            <person name="Ogura Y."/>
            <person name="Hayashi T."/>
            <person name="Dunlap P.V."/>
        </authorList>
    </citation>
    <scope>NUCLEOTIDE SEQUENCE [LARGE SCALE GENOMIC DNA]</scope>
    <source>
        <strain evidence="2">lrivu.4.1</strain>
    </source>
</reference>
<dbReference type="AlphaFoldDB" id="V5H3J9"/>
<gene>
    <name evidence="1" type="ORF">PLEI_3275</name>
</gene>
<sequence length="51" mass="5851">MLNVTNTNLDLSFAAHIKKTGFNLANKNTKSYSKIFFVTFNKFNSLYLKDS</sequence>